<dbReference type="Proteomes" id="UP000010472">
    <property type="component" value="Chromosome"/>
</dbReference>
<proteinExistence type="predicted"/>
<gene>
    <name evidence="1" type="ORF">Cri9333_0005</name>
</gene>
<dbReference type="KEGG" id="cep:Cri9333_0005"/>
<organism evidence="1 2">
    <name type="scientific">Crinalium epipsammum PCC 9333</name>
    <dbReference type="NCBI Taxonomy" id="1173022"/>
    <lineage>
        <taxon>Bacteria</taxon>
        <taxon>Bacillati</taxon>
        <taxon>Cyanobacteriota</taxon>
        <taxon>Cyanophyceae</taxon>
        <taxon>Gomontiellales</taxon>
        <taxon>Gomontiellaceae</taxon>
        <taxon>Crinalium</taxon>
    </lineage>
</organism>
<reference evidence="1 2" key="1">
    <citation type="submission" date="2012-06" db="EMBL/GenBank/DDBJ databases">
        <title>Finished chromosome of genome of Crinalium epipsammum PCC 9333.</title>
        <authorList>
            <consortium name="US DOE Joint Genome Institute"/>
            <person name="Gugger M."/>
            <person name="Coursin T."/>
            <person name="Rippka R."/>
            <person name="Tandeau De Marsac N."/>
            <person name="Huntemann M."/>
            <person name="Wei C.-L."/>
            <person name="Han J."/>
            <person name="Detter J.C."/>
            <person name="Han C."/>
            <person name="Tapia R."/>
            <person name="Davenport K."/>
            <person name="Daligault H."/>
            <person name="Erkkila T."/>
            <person name="Gu W."/>
            <person name="Munk A.C.C."/>
            <person name="Teshima H."/>
            <person name="Xu Y."/>
            <person name="Chain P."/>
            <person name="Chen A."/>
            <person name="Krypides N."/>
            <person name="Mavromatis K."/>
            <person name="Markowitz V."/>
            <person name="Szeto E."/>
            <person name="Ivanova N."/>
            <person name="Mikhailova N."/>
            <person name="Ovchinnikova G."/>
            <person name="Pagani I."/>
            <person name="Pati A."/>
            <person name="Goodwin L."/>
            <person name="Peters L."/>
            <person name="Pitluck S."/>
            <person name="Woyke T."/>
            <person name="Kerfeld C."/>
        </authorList>
    </citation>
    <scope>NUCLEOTIDE SEQUENCE [LARGE SCALE GENOMIC DNA]</scope>
    <source>
        <strain evidence="1 2">PCC 9333</strain>
    </source>
</reference>
<dbReference type="HOGENOM" id="CLU_3373293_0_0_3"/>
<dbReference type="AlphaFoldDB" id="K9VU67"/>
<evidence type="ECO:0000313" key="1">
    <source>
        <dbReference type="EMBL" id="AFZ11012.1"/>
    </source>
</evidence>
<sequence>MDDAIALLSDDAITPSIPALLPSIFGVEAKGEEV</sequence>
<evidence type="ECO:0000313" key="2">
    <source>
        <dbReference type="Proteomes" id="UP000010472"/>
    </source>
</evidence>
<keyword evidence="2" id="KW-1185">Reference proteome</keyword>
<dbReference type="EMBL" id="CP003620">
    <property type="protein sequence ID" value="AFZ11012.1"/>
    <property type="molecule type" value="Genomic_DNA"/>
</dbReference>
<name>K9VU67_9CYAN</name>
<accession>K9VU67</accession>
<protein>
    <submittedName>
        <fullName evidence="1">Uncharacterized protein</fullName>
    </submittedName>
</protein>